<evidence type="ECO:0000256" key="3">
    <source>
        <dbReference type="ARBA" id="ARBA00022827"/>
    </source>
</evidence>
<evidence type="ECO:0000256" key="5">
    <source>
        <dbReference type="ARBA" id="ARBA00023033"/>
    </source>
</evidence>
<dbReference type="InterPro" id="IPR002938">
    <property type="entry name" value="FAD-bd"/>
</dbReference>
<evidence type="ECO:0000313" key="8">
    <source>
        <dbReference type="Proteomes" id="UP000020467"/>
    </source>
</evidence>
<dbReference type="PANTHER" id="PTHR47178">
    <property type="entry name" value="MONOOXYGENASE, FAD-BINDING"/>
    <property type="match status" value="1"/>
</dbReference>
<sequence>MAIQNTNDNSDQHRDDGSNVAIIGAGLTGLIAAQGLKKNGFNVVVFERDESIAARPRDWSILIGWGMSTLTELLPEQIVKNFPRGICNPHLEFNDWDESIIGYNGATGEVMFQNSTPGARRISRRRLRKVLAEGLDVRWGKYLDQMVPRSTSMDLVFRDGEKYEADYVLGTDGVSSKVRELLMGVEKARPVPSGYSIANCVCKYGDADKVNAVVKAHSVCALMLGTANLAGCGVMSAEDPNDVASWETFWVKVWRGHSVSLNGQEAIDYAKKDLSGICEPFRSALEWTPAGSSCYLDEMKYWLPSPWETHDGRVTLAGDAAHPMLPFRGQGLQHAIIDVQNYINALSKLRGVREVINRKDIMGAYGADVVERGSVAVAQALKEAENSLNPDTVGNMLMVTQGHGRSI</sequence>
<dbReference type="Pfam" id="PF01494">
    <property type="entry name" value="FAD_binding_3"/>
    <property type="match status" value="1"/>
</dbReference>
<reference evidence="7 8" key="1">
    <citation type="submission" date="2014-02" db="EMBL/GenBank/DDBJ databases">
        <title>The genome sequence of Colletotrichum fioriniae PJ7.</title>
        <authorList>
            <person name="Baroncelli R."/>
            <person name="Thon M.R."/>
        </authorList>
    </citation>
    <scope>NUCLEOTIDE SEQUENCE [LARGE SCALE GENOMIC DNA]</scope>
    <source>
        <strain evidence="7 8">PJ7</strain>
    </source>
</reference>
<keyword evidence="5" id="KW-0503">Monooxygenase</keyword>
<dbReference type="GO" id="GO:0071949">
    <property type="term" value="F:FAD binding"/>
    <property type="evidence" value="ECO:0007669"/>
    <property type="project" value="InterPro"/>
</dbReference>
<accession>A0A010QXP9</accession>
<evidence type="ECO:0000256" key="4">
    <source>
        <dbReference type="ARBA" id="ARBA00023002"/>
    </source>
</evidence>
<evidence type="ECO:0000256" key="2">
    <source>
        <dbReference type="ARBA" id="ARBA00022630"/>
    </source>
</evidence>
<dbReference type="OrthoDB" id="47494at2759"/>
<feature type="domain" description="FAD-binding" evidence="6">
    <location>
        <begin position="158"/>
        <end position="348"/>
    </location>
</feature>
<evidence type="ECO:0000313" key="7">
    <source>
        <dbReference type="EMBL" id="EXF84972.1"/>
    </source>
</evidence>
<dbReference type="Pfam" id="PF13450">
    <property type="entry name" value="NAD_binding_8"/>
    <property type="match status" value="1"/>
</dbReference>
<dbReference type="PANTHER" id="PTHR47178:SF3">
    <property type="entry name" value="FAD-BINDING DOMAIN-CONTAINING PROTEIN"/>
    <property type="match status" value="1"/>
</dbReference>
<dbReference type="HOGENOM" id="CLU_009665_3_2_1"/>
<comment type="caution">
    <text evidence="7">The sequence shown here is derived from an EMBL/GenBank/DDBJ whole genome shotgun (WGS) entry which is preliminary data.</text>
</comment>
<organism evidence="7 8">
    <name type="scientific">Colletotrichum fioriniae PJ7</name>
    <dbReference type="NCBI Taxonomy" id="1445577"/>
    <lineage>
        <taxon>Eukaryota</taxon>
        <taxon>Fungi</taxon>
        <taxon>Dikarya</taxon>
        <taxon>Ascomycota</taxon>
        <taxon>Pezizomycotina</taxon>
        <taxon>Sordariomycetes</taxon>
        <taxon>Hypocreomycetidae</taxon>
        <taxon>Glomerellales</taxon>
        <taxon>Glomerellaceae</taxon>
        <taxon>Colletotrichum</taxon>
        <taxon>Colletotrichum acutatum species complex</taxon>
    </lineage>
</organism>
<dbReference type="GO" id="GO:0004497">
    <property type="term" value="F:monooxygenase activity"/>
    <property type="evidence" value="ECO:0007669"/>
    <property type="project" value="UniProtKB-KW"/>
</dbReference>
<evidence type="ECO:0000259" key="6">
    <source>
        <dbReference type="Pfam" id="PF01494"/>
    </source>
</evidence>
<dbReference type="EMBL" id="JARH01000134">
    <property type="protein sequence ID" value="EXF84972.1"/>
    <property type="molecule type" value="Genomic_DNA"/>
</dbReference>
<protein>
    <recommendedName>
        <fullName evidence="6">FAD-binding domain-containing protein</fullName>
    </recommendedName>
</protein>
<dbReference type="STRING" id="1445577.A0A010QXP9"/>
<dbReference type="Gene3D" id="3.50.50.60">
    <property type="entry name" value="FAD/NAD(P)-binding domain"/>
    <property type="match status" value="1"/>
</dbReference>
<dbReference type="SUPFAM" id="SSF51905">
    <property type="entry name" value="FAD/NAD(P)-binding domain"/>
    <property type="match status" value="1"/>
</dbReference>
<proteinExistence type="predicted"/>
<comment type="cofactor">
    <cofactor evidence="1">
        <name>FAD</name>
        <dbReference type="ChEBI" id="CHEBI:57692"/>
    </cofactor>
</comment>
<name>A0A010QXP9_9PEZI</name>
<dbReference type="Proteomes" id="UP000020467">
    <property type="component" value="Unassembled WGS sequence"/>
</dbReference>
<keyword evidence="3" id="KW-0274">FAD</keyword>
<dbReference type="KEGG" id="cfj:CFIO01_02185"/>
<keyword evidence="4" id="KW-0560">Oxidoreductase</keyword>
<dbReference type="eggNOG" id="KOG2614">
    <property type="taxonomic scope" value="Eukaryota"/>
</dbReference>
<dbReference type="InterPro" id="IPR036188">
    <property type="entry name" value="FAD/NAD-bd_sf"/>
</dbReference>
<gene>
    <name evidence="7" type="ORF">CFIO01_02185</name>
</gene>
<evidence type="ECO:0000256" key="1">
    <source>
        <dbReference type="ARBA" id="ARBA00001974"/>
    </source>
</evidence>
<dbReference type="PRINTS" id="PR00420">
    <property type="entry name" value="RNGMNOXGNASE"/>
</dbReference>
<dbReference type="AlphaFoldDB" id="A0A010QXP9"/>
<keyword evidence="2" id="KW-0285">Flavoprotein</keyword>
<keyword evidence="8" id="KW-1185">Reference proteome</keyword>